<dbReference type="OrthoDB" id="1186563at2"/>
<dbReference type="InterPro" id="IPR019861">
    <property type="entry name" value="PorP/SprF_Bacteroidetes"/>
</dbReference>
<dbReference type="Pfam" id="PF11751">
    <property type="entry name" value="PorP_SprF"/>
    <property type="match status" value="1"/>
</dbReference>
<comment type="caution">
    <text evidence="1">The sequence shown here is derived from an EMBL/GenBank/DDBJ whole genome shotgun (WGS) entry which is preliminary data.</text>
</comment>
<name>A0A5C6S720_9BACT</name>
<accession>A0A5C6S720</accession>
<gene>
    <name evidence="1" type="ORF">FRY97_00030</name>
</gene>
<sequence length="337" mass="36240">MRTFSIWLICLIGGVPGWLAAQDMHFSQPRPAAFRLSPALAGAYEPTRQLALGYRSQWQAVPVAYETLVAGYSQKIALPGSRGHYLAAGGRMAYDQAGDGNLSWLQVAGSAAFHLQLSEGQYLSTGLEGSAGQRGFSPAAFQFGDQFADNLFDPSSPTAEQLERTVAGYASWGAGLAWAYRPVQSRFRLHLALGAFHLNQPVLSFLGGEGPPLPIRYALSVGAVLPATDQASVLASLLWQQQGVYREALLLGGARLHLDAYGLPAIALSFEGGYRLSDALVLSIGGQYREWELGLSYDINVSPFQQATNGRGGAELWLQYSLTAVEPPPVFKACPIF</sequence>
<dbReference type="EMBL" id="VOOR01000001">
    <property type="protein sequence ID" value="TXB70127.1"/>
    <property type="molecule type" value="Genomic_DNA"/>
</dbReference>
<proteinExistence type="predicted"/>
<organism evidence="1 2">
    <name type="scientific">Phaeodactylibacter luteus</name>
    <dbReference type="NCBI Taxonomy" id="1564516"/>
    <lineage>
        <taxon>Bacteria</taxon>
        <taxon>Pseudomonadati</taxon>
        <taxon>Bacteroidota</taxon>
        <taxon>Saprospiria</taxon>
        <taxon>Saprospirales</taxon>
        <taxon>Haliscomenobacteraceae</taxon>
        <taxon>Phaeodactylibacter</taxon>
    </lineage>
</organism>
<dbReference type="RefSeq" id="WP_147165341.1">
    <property type="nucleotide sequence ID" value="NZ_VOOR01000001.1"/>
</dbReference>
<keyword evidence="2" id="KW-1185">Reference proteome</keyword>
<dbReference type="Proteomes" id="UP000321580">
    <property type="component" value="Unassembled WGS sequence"/>
</dbReference>
<evidence type="ECO:0000313" key="1">
    <source>
        <dbReference type="EMBL" id="TXB70127.1"/>
    </source>
</evidence>
<evidence type="ECO:0000313" key="2">
    <source>
        <dbReference type="Proteomes" id="UP000321580"/>
    </source>
</evidence>
<reference evidence="1 2" key="1">
    <citation type="submission" date="2019-08" db="EMBL/GenBank/DDBJ databases">
        <title>Genome of Phaeodactylibacter luteus.</title>
        <authorList>
            <person name="Bowman J.P."/>
        </authorList>
    </citation>
    <scope>NUCLEOTIDE SEQUENCE [LARGE SCALE GENOMIC DNA]</scope>
    <source>
        <strain evidence="1 2">KCTC 42180</strain>
    </source>
</reference>
<dbReference type="NCBIfam" id="TIGR03519">
    <property type="entry name" value="T9SS_PorP_fam"/>
    <property type="match status" value="1"/>
</dbReference>
<dbReference type="AlphaFoldDB" id="A0A5C6S720"/>
<protein>
    <submittedName>
        <fullName evidence="1">Type IX secretion system membrane protein PorP/SprF</fullName>
    </submittedName>
</protein>